<dbReference type="RefSeq" id="WP_311706425.1">
    <property type="nucleotide sequence ID" value="NZ_JAVREL010000013.1"/>
</dbReference>
<sequence length="213" mass="22756">MGGALIASAAWGGVLFATGVLGGEESADLAGYRFVADLCATADTTAFETDYIQDGDAPSGQSAEDEALDLSTCEFGLMPADSAADEYSSIWITYEVTWHKATDPEGEFAAAAHAFEQYNESEDGYYEYRTETLPGLGDEAYIIYGEDSTSGELSLATVTVRDGWVEYSLSWNAYFDGGSTPLSDHDRVRETLVDATENTLAALKEDAPAPNSV</sequence>
<dbReference type="Proteomes" id="UP001183246">
    <property type="component" value="Unassembled WGS sequence"/>
</dbReference>
<reference evidence="2" key="1">
    <citation type="submission" date="2023-07" db="EMBL/GenBank/DDBJ databases">
        <title>30 novel species of actinomycetes from the DSMZ collection.</title>
        <authorList>
            <person name="Nouioui I."/>
        </authorList>
    </citation>
    <scope>NUCLEOTIDE SEQUENCE [LARGE SCALE GENOMIC DNA]</scope>
    <source>
        <strain evidence="2">DSM 44938</strain>
    </source>
</reference>
<dbReference type="EMBL" id="JAVREL010000013">
    <property type="protein sequence ID" value="MDT0345301.1"/>
    <property type="molecule type" value="Genomic_DNA"/>
</dbReference>
<name>A0ABU2MV01_9ACTN</name>
<evidence type="ECO:0000313" key="1">
    <source>
        <dbReference type="EMBL" id="MDT0345301.1"/>
    </source>
</evidence>
<keyword evidence="2" id="KW-1185">Reference proteome</keyword>
<evidence type="ECO:0008006" key="3">
    <source>
        <dbReference type="Google" id="ProtNLM"/>
    </source>
</evidence>
<evidence type="ECO:0000313" key="2">
    <source>
        <dbReference type="Proteomes" id="UP001183246"/>
    </source>
</evidence>
<accession>A0ABU2MV01</accession>
<organism evidence="1 2">
    <name type="scientific">Streptomyces litchfieldiae</name>
    <dbReference type="NCBI Taxonomy" id="3075543"/>
    <lineage>
        <taxon>Bacteria</taxon>
        <taxon>Bacillati</taxon>
        <taxon>Actinomycetota</taxon>
        <taxon>Actinomycetes</taxon>
        <taxon>Kitasatosporales</taxon>
        <taxon>Streptomycetaceae</taxon>
        <taxon>Streptomyces</taxon>
    </lineage>
</organism>
<gene>
    <name evidence="1" type="ORF">RM590_22230</name>
</gene>
<comment type="caution">
    <text evidence="1">The sequence shown here is derived from an EMBL/GenBank/DDBJ whole genome shotgun (WGS) entry which is preliminary data.</text>
</comment>
<protein>
    <recommendedName>
        <fullName evidence="3">DUF3558 domain-containing protein</fullName>
    </recommendedName>
</protein>
<proteinExistence type="predicted"/>